<dbReference type="OrthoDB" id="9788822at2"/>
<sequence length="318" mass="34346">MAKKARRVDLDHLKQAVDEIVARMDVIEDFGKAADHLEGLGDIETDRFAITVATVDGDLVSGGDTDVPFAIQSISKVFALTLALRAYGDEVWKRVGREPSGDPFNSIVDLERHKGIPRNPFINPGALVVCDIVLGRPKDHGGHADVRAFLEHHVGEKTLGRLKEIVTEDGKSAGYLNRAMANLAKAFDNLHHDVEAVMKLYVEQCAIELTCRQLALAGRYLMHDGIDGNGEDPDVDAKLSRRLNALMMTCGQYDGSGEFAYRVGLPAKSGVGGGILAIAPDTASIAVWSPTLDENGNSLLGTLALEQLTTRMGWSVFG</sequence>
<reference evidence="7 8" key="1">
    <citation type="submission" date="2018-12" db="EMBL/GenBank/DDBJ databases">
        <title>Mesorhizobium carbonis sp. nov., isolated from coal mine water.</title>
        <authorList>
            <person name="Xin W."/>
            <person name="Xu Z."/>
            <person name="Xiang F."/>
            <person name="Zhang J."/>
            <person name="Xi L."/>
            <person name="Liu J."/>
        </authorList>
    </citation>
    <scope>NUCLEOTIDE SEQUENCE [LARGE SCALE GENOMIC DNA]</scope>
    <source>
        <strain evidence="7 8">B2.3</strain>
    </source>
</reference>
<dbReference type="EMBL" id="RWKW01000013">
    <property type="protein sequence ID" value="RST87664.1"/>
    <property type="molecule type" value="Genomic_DNA"/>
</dbReference>
<evidence type="ECO:0000256" key="5">
    <source>
        <dbReference type="ARBA" id="ARBA00049534"/>
    </source>
</evidence>
<feature type="binding site" evidence="6">
    <location>
        <position position="253"/>
    </location>
    <ligand>
        <name>substrate</name>
    </ligand>
</feature>
<evidence type="ECO:0000256" key="3">
    <source>
        <dbReference type="ARBA" id="ARBA00012918"/>
    </source>
</evidence>
<comment type="caution">
    <text evidence="7">The sequence shown here is derived from an EMBL/GenBank/DDBJ whole genome shotgun (WGS) entry which is preliminary data.</text>
</comment>
<feature type="binding site" evidence="6">
    <location>
        <position position="177"/>
    </location>
    <ligand>
        <name>substrate</name>
    </ligand>
</feature>
<dbReference type="PANTHER" id="PTHR12544">
    <property type="entry name" value="GLUTAMINASE"/>
    <property type="match status" value="1"/>
</dbReference>
<keyword evidence="8" id="KW-1185">Reference proteome</keyword>
<comment type="caution">
    <text evidence="6">Lacks conserved residue(s) required for the propagation of feature annotation.</text>
</comment>
<feature type="binding site" evidence="6">
    <location>
        <position position="201"/>
    </location>
    <ligand>
        <name>substrate</name>
    </ligand>
</feature>
<dbReference type="RefSeq" id="WP_126698254.1">
    <property type="nucleotide sequence ID" value="NZ_RWKW01000013.1"/>
</dbReference>
<dbReference type="HAMAP" id="MF_00313">
    <property type="entry name" value="Glutaminase"/>
    <property type="match status" value="1"/>
</dbReference>
<evidence type="ECO:0000313" key="8">
    <source>
        <dbReference type="Proteomes" id="UP000278398"/>
    </source>
</evidence>
<feature type="binding site" evidence="6">
    <location>
        <position position="271"/>
    </location>
    <ligand>
        <name>substrate</name>
    </ligand>
</feature>
<evidence type="ECO:0000256" key="2">
    <source>
        <dbReference type="ARBA" id="ARBA00011881"/>
    </source>
</evidence>
<dbReference type="GO" id="GO:0006537">
    <property type="term" value="P:glutamate biosynthetic process"/>
    <property type="evidence" value="ECO:0007669"/>
    <property type="project" value="TreeGrafter"/>
</dbReference>
<organism evidence="7 8">
    <name type="scientific">Aquibium carbonis</name>
    <dbReference type="NCBI Taxonomy" id="2495581"/>
    <lineage>
        <taxon>Bacteria</taxon>
        <taxon>Pseudomonadati</taxon>
        <taxon>Pseudomonadota</taxon>
        <taxon>Alphaproteobacteria</taxon>
        <taxon>Hyphomicrobiales</taxon>
        <taxon>Phyllobacteriaceae</taxon>
        <taxon>Aquibium</taxon>
    </lineage>
</organism>
<dbReference type="AlphaFoldDB" id="A0A3S0A9C8"/>
<feature type="binding site" evidence="6">
    <location>
        <position position="73"/>
    </location>
    <ligand>
        <name>substrate</name>
    </ligand>
</feature>
<gene>
    <name evidence="6" type="primary">glsA</name>
    <name evidence="7" type="ORF">EJC49_04420</name>
</gene>
<comment type="subunit">
    <text evidence="2 6">Homotetramer.</text>
</comment>
<keyword evidence="6" id="KW-0007">Acetylation</keyword>
<evidence type="ECO:0000256" key="1">
    <source>
        <dbReference type="ARBA" id="ARBA00011076"/>
    </source>
</evidence>
<dbReference type="Proteomes" id="UP000278398">
    <property type="component" value="Unassembled WGS sequence"/>
</dbReference>
<keyword evidence="4 6" id="KW-0378">Hydrolase</keyword>
<dbReference type="NCBIfam" id="TIGR03814">
    <property type="entry name" value="Gln_ase"/>
    <property type="match status" value="1"/>
</dbReference>
<dbReference type="GO" id="GO:0006543">
    <property type="term" value="P:L-glutamine catabolic process"/>
    <property type="evidence" value="ECO:0007669"/>
    <property type="project" value="TreeGrafter"/>
</dbReference>
<dbReference type="InterPro" id="IPR015868">
    <property type="entry name" value="Glutaminase"/>
</dbReference>
<dbReference type="FunFam" id="3.40.710.10:FF:000005">
    <property type="entry name" value="Glutaminase"/>
    <property type="match status" value="1"/>
</dbReference>
<dbReference type="PANTHER" id="PTHR12544:SF29">
    <property type="entry name" value="GLUTAMINASE"/>
    <property type="match status" value="1"/>
</dbReference>
<dbReference type="Pfam" id="PF04960">
    <property type="entry name" value="Glutaminase"/>
    <property type="match status" value="1"/>
</dbReference>
<dbReference type="GO" id="GO:0004359">
    <property type="term" value="F:glutaminase activity"/>
    <property type="evidence" value="ECO:0007669"/>
    <property type="project" value="UniProtKB-UniRule"/>
</dbReference>
<evidence type="ECO:0000256" key="6">
    <source>
        <dbReference type="HAMAP-Rule" id="MF_00313"/>
    </source>
</evidence>
<feature type="binding site" evidence="6">
    <location>
        <position position="123"/>
    </location>
    <ligand>
        <name>substrate</name>
    </ligand>
</feature>
<comment type="similarity">
    <text evidence="1 6">Belongs to the glutaminase family.</text>
</comment>
<dbReference type="Gene3D" id="3.40.710.10">
    <property type="entry name" value="DD-peptidase/beta-lactamase superfamily"/>
    <property type="match status" value="1"/>
</dbReference>
<dbReference type="NCBIfam" id="NF002133">
    <property type="entry name" value="PRK00971.1-2"/>
    <property type="match status" value="1"/>
</dbReference>
<accession>A0A3S0A9C8</accession>
<dbReference type="InterPro" id="IPR012338">
    <property type="entry name" value="Beta-lactam/transpept-like"/>
</dbReference>
<dbReference type="SUPFAM" id="SSF56601">
    <property type="entry name" value="beta-lactamase/transpeptidase-like"/>
    <property type="match status" value="1"/>
</dbReference>
<dbReference type="EC" id="3.5.1.2" evidence="3 6"/>
<protein>
    <recommendedName>
        <fullName evidence="3 6">Glutaminase</fullName>
        <ecNumber evidence="3 6">3.5.1.2</ecNumber>
    </recommendedName>
</protein>
<evidence type="ECO:0000256" key="4">
    <source>
        <dbReference type="ARBA" id="ARBA00022801"/>
    </source>
</evidence>
<evidence type="ECO:0000313" key="7">
    <source>
        <dbReference type="EMBL" id="RST87664.1"/>
    </source>
</evidence>
<name>A0A3S0A9C8_9HYPH</name>
<proteinExistence type="inferred from homology"/>
<comment type="catalytic activity">
    <reaction evidence="5 6">
        <text>L-glutamine + H2O = L-glutamate + NH4(+)</text>
        <dbReference type="Rhea" id="RHEA:15889"/>
        <dbReference type="ChEBI" id="CHEBI:15377"/>
        <dbReference type="ChEBI" id="CHEBI:28938"/>
        <dbReference type="ChEBI" id="CHEBI:29985"/>
        <dbReference type="ChEBI" id="CHEBI:58359"/>
        <dbReference type="EC" id="3.5.1.2"/>
    </reaction>
</comment>